<feature type="compositionally biased region" description="Low complexity" evidence="1">
    <location>
        <begin position="79"/>
        <end position="109"/>
    </location>
</feature>
<sequence length="279" mass="29868">MKTVDLELEKMPKAETSFTKNEIGPQDIIPATVSEPIRAVPPQPTSQNGTTSGSNIFAYVSPRATLQFGTLPSGVLPGSSRSNEVSSSSAHELSRSPLPLVTSSSPTTVQFGDVSHPTVNTNSVGNDPETIKSEHPGTDKIDFTVEKVLVPHHDALVISLTIANCLVKRILVDSGSSCNIIFQAAYQGLGPEENALIRRVKPLIVFSGEIKRTTGETILPTYAEGGLGSPYIVVYRSVGVDGSLPYSEIWKVLLIGNLPFLGAGGGSWNRYWGTRYWGS</sequence>
<comment type="caution">
    <text evidence="2">The sequence shown here is derived from an EMBL/GenBank/DDBJ whole genome shotgun (WGS) entry which is preliminary data.</text>
</comment>
<gene>
    <name evidence="2" type="ORF">F2Q69_00023808</name>
</gene>
<dbReference type="EMBL" id="QGKX02001290">
    <property type="protein sequence ID" value="KAF3538407.1"/>
    <property type="molecule type" value="Genomic_DNA"/>
</dbReference>
<dbReference type="PANTHER" id="PTHR33240:SF8">
    <property type="entry name" value="OS03G0439900 PROTEIN"/>
    <property type="match status" value="1"/>
</dbReference>
<dbReference type="Proteomes" id="UP000712600">
    <property type="component" value="Unassembled WGS sequence"/>
</dbReference>
<dbReference type="AlphaFoldDB" id="A0A8S9Q8L1"/>
<feature type="region of interest" description="Disordered" evidence="1">
    <location>
        <begin position="75"/>
        <end position="137"/>
    </location>
</feature>
<dbReference type="PANTHER" id="PTHR33240">
    <property type="entry name" value="OS08G0508500 PROTEIN"/>
    <property type="match status" value="1"/>
</dbReference>
<name>A0A8S9Q8L1_BRACR</name>
<reference evidence="2" key="1">
    <citation type="submission" date="2019-12" db="EMBL/GenBank/DDBJ databases">
        <title>Genome sequencing and annotation of Brassica cretica.</title>
        <authorList>
            <person name="Studholme D.J."/>
            <person name="Sarris P."/>
        </authorList>
    </citation>
    <scope>NUCLEOTIDE SEQUENCE</scope>
    <source>
        <strain evidence="2">PFS-109/04</strain>
        <tissue evidence="2">Leaf</tissue>
    </source>
</reference>
<accession>A0A8S9Q8L1</accession>
<evidence type="ECO:0000256" key="1">
    <source>
        <dbReference type="SAM" id="MobiDB-lite"/>
    </source>
</evidence>
<protein>
    <submittedName>
        <fullName evidence="2">Uncharacterized protein</fullName>
    </submittedName>
</protein>
<evidence type="ECO:0000313" key="2">
    <source>
        <dbReference type="EMBL" id="KAF3538407.1"/>
    </source>
</evidence>
<organism evidence="2 3">
    <name type="scientific">Brassica cretica</name>
    <name type="common">Mustard</name>
    <dbReference type="NCBI Taxonomy" id="69181"/>
    <lineage>
        <taxon>Eukaryota</taxon>
        <taxon>Viridiplantae</taxon>
        <taxon>Streptophyta</taxon>
        <taxon>Embryophyta</taxon>
        <taxon>Tracheophyta</taxon>
        <taxon>Spermatophyta</taxon>
        <taxon>Magnoliopsida</taxon>
        <taxon>eudicotyledons</taxon>
        <taxon>Gunneridae</taxon>
        <taxon>Pentapetalae</taxon>
        <taxon>rosids</taxon>
        <taxon>malvids</taxon>
        <taxon>Brassicales</taxon>
        <taxon>Brassicaceae</taxon>
        <taxon>Brassiceae</taxon>
        <taxon>Brassica</taxon>
    </lineage>
</organism>
<evidence type="ECO:0000313" key="3">
    <source>
        <dbReference type="Proteomes" id="UP000712600"/>
    </source>
</evidence>
<proteinExistence type="predicted"/>